<dbReference type="Pfam" id="PF07516">
    <property type="entry name" value="SecA_SW"/>
    <property type="match status" value="1"/>
</dbReference>
<dbReference type="InterPro" id="IPR036266">
    <property type="entry name" value="SecA_Wing/Scaffold_sf"/>
</dbReference>
<organism evidence="2">
    <name type="scientific">candidate division CPR1 bacterium ADurb.Bin160</name>
    <dbReference type="NCBI Taxonomy" id="1852826"/>
    <lineage>
        <taxon>Bacteria</taxon>
        <taxon>candidate division CPR1</taxon>
    </lineage>
</organism>
<dbReference type="GO" id="GO:0017038">
    <property type="term" value="P:protein import"/>
    <property type="evidence" value="ECO:0007669"/>
    <property type="project" value="InterPro"/>
</dbReference>
<dbReference type="Gene3D" id="1.10.3060.10">
    <property type="entry name" value="Helical scaffold and wing domains of SecA"/>
    <property type="match status" value="1"/>
</dbReference>
<dbReference type="GO" id="GO:0005524">
    <property type="term" value="F:ATP binding"/>
    <property type="evidence" value="ECO:0007669"/>
    <property type="project" value="InterPro"/>
</dbReference>
<evidence type="ECO:0000259" key="1">
    <source>
        <dbReference type="Pfam" id="PF07516"/>
    </source>
</evidence>
<feature type="domain" description="SecA Wing/Scaffold" evidence="1">
    <location>
        <begin position="14"/>
        <end position="190"/>
    </location>
</feature>
<comment type="caution">
    <text evidence="2">The sequence shown here is derived from an EMBL/GenBank/DDBJ whole genome shotgun (WGS) entry which is preliminary data.</text>
</comment>
<name>A0A1V5ZQE2_9BACT</name>
<protein>
    <submittedName>
        <fullName evidence="2">Preprotein translocase subunit SecA</fullName>
    </submittedName>
</protein>
<dbReference type="InterPro" id="IPR000185">
    <property type="entry name" value="SecA"/>
</dbReference>
<dbReference type="PANTHER" id="PTHR30612:SF0">
    <property type="entry name" value="CHLOROPLAST PROTEIN-TRANSPORTING ATPASE"/>
    <property type="match status" value="1"/>
</dbReference>
<dbReference type="InterPro" id="IPR011116">
    <property type="entry name" value="SecA_Wing/Scaffold"/>
</dbReference>
<proteinExistence type="predicted"/>
<reference evidence="2" key="1">
    <citation type="submission" date="2017-02" db="EMBL/GenBank/DDBJ databases">
        <title>Delving into the versatile metabolic prowess of the omnipresent phylum Bacteroidetes.</title>
        <authorList>
            <person name="Nobu M.K."/>
            <person name="Mei R."/>
            <person name="Narihiro T."/>
            <person name="Kuroda K."/>
            <person name="Liu W.-T."/>
        </authorList>
    </citation>
    <scope>NUCLEOTIDE SEQUENCE</scope>
    <source>
        <strain evidence="2">ADurb.Bin160</strain>
    </source>
</reference>
<dbReference type="GO" id="GO:0006886">
    <property type="term" value="P:intracellular protein transport"/>
    <property type="evidence" value="ECO:0007669"/>
    <property type="project" value="InterPro"/>
</dbReference>
<dbReference type="GO" id="GO:0006605">
    <property type="term" value="P:protein targeting"/>
    <property type="evidence" value="ECO:0007669"/>
    <property type="project" value="InterPro"/>
</dbReference>
<dbReference type="GO" id="GO:0016020">
    <property type="term" value="C:membrane"/>
    <property type="evidence" value="ECO:0007669"/>
    <property type="project" value="InterPro"/>
</dbReference>
<gene>
    <name evidence="2" type="ORF">BWY04_00179</name>
</gene>
<dbReference type="AlphaFoldDB" id="A0A1V5ZQE2"/>
<dbReference type="PANTHER" id="PTHR30612">
    <property type="entry name" value="SECA INNER MEMBRANE COMPONENT OF SEC PROTEIN SECRETION SYSTEM"/>
    <property type="match status" value="1"/>
</dbReference>
<dbReference type="SUPFAM" id="SSF81886">
    <property type="entry name" value="Helical scaffold and wing domains of SecA"/>
    <property type="match status" value="1"/>
</dbReference>
<sequence length="192" mass="23265">MLMKKEELENLELTQKQFTSAIERAQKQIEAWHFSIRKHLFDYDSVIDKQRQRIYKKRDEILASELDEELKKEFVKNTKKDLRDNIDLIINVKINEAKNLKQTNIEFLETLIKEFNIKLDKKTADKWEAMGFNDLELETIETLGKYLEEKLKKLDDDKLYDIFRDVLLHHLDKLWVDHIDEMQYLRDKVGFM</sequence>
<evidence type="ECO:0000313" key="2">
    <source>
        <dbReference type="EMBL" id="OQB42479.1"/>
    </source>
</evidence>
<dbReference type="EMBL" id="MWDB01000002">
    <property type="protein sequence ID" value="OQB42479.1"/>
    <property type="molecule type" value="Genomic_DNA"/>
</dbReference>
<dbReference type="Proteomes" id="UP000485621">
    <property type="component" value="Unassembled WGS sequence"/>
</dbReference>
<accession>A0A1V5ZQE2</accession>